<evidence type="ECO:0000256" key="5">
    <source>
        <dbReference type="ARBA" id="ARBA00022692"/>
    </source>
</evidence>
<comment type="similarity">
    <text evidence="2 12">Belongs to the amiloride-sensitive sodium channel (TC 1.A.6) family.</text>
</comment>
<dbReference type="GO" id="GO:0005272">
    <property type="term" value="F:sodium channel activity"/>
    <property type="evidence" value="ECO:0007669"/>
    <property type="project" value="UniProtKB-KW"/>
</dbReference>
<gene>
    <name evidence="14" type="ORF">NQ318_008328</name>
</gene>
<evidence type="ECO:0000256" key="9">
    <source>
        <dbReference type="ARBA" id="ARBA00023136"/>
    </source>
</evidence>
<dbReference type="Pfam" id="PF00858">
    <property type="entry name" value="ASC"/>
    <property type="match status" value="1"/>
</dbReference>
<evidence type="ECO:0000256" key="11">
    <source>
        <dbReference type="ARBA" id="ARBA00023303"/>
    </source>
</evidence>
<keyword evidence="8 12" id="KW-0406">Ion transport</keyword>
<dbReference type="GO" id="GO:0016020">
    <property type="term" value="C:membrane"/>
    <property type="evidence" value="ECO:0007669"/>
    <property type="project" value="UniProtKB-SubCell"/>
</dbReference>
<comment type="subcellular location">
    <subcellularLocation>
        <location evidence="1">Membrane</location>
        <topology evidence="1">Multi-pass membrane protein</topology>
    </subcellularLocation>
</comment>
<evidence type="ECO:0000259" key="13">
    <source>
        <dbReference type="Pfam" id="PF13843"/>
    </source>
</evidence>
<keyword evidence="10 12" id="KW-0739">Sodium transport</keyword>
<evidence type="ECO:0000256" key="7">
    <source>
        <dbReference type="ARBA" id="ARBA00023053"/>
    </source>
</evidence>
<accession>A0AAV8XYX0</accession>
<keyword evidence="15" id="KW-1185">Reference proteome</keyword>
<dbReference type="AlphaFoldDB" id="A0AAV8XYX0"/>
<organism evidence="14 15">
    <name type="scientific">Aromia moschata</name>
    <dbReference type="NCBI Taxonomy" id="1265417"/>
    <lineage>
        <taxon>Eukaryota</taxon>
        <taxon>Metazoa</taxon>
        <taxon>Ecdysozoa</taxon>
        <taxon>Arthropoda</taxon>
        <taxon>Hexapoda</taxon>
        <taxon>Insecta</taxon>
        <taxon>Pterygota</taxon>
        <taxon>Neoptera</taxon>
        <taxon>Endopterygota</taxon>
        <taxon>Coleoptera</taxon>
        <taxon>Polyphaga</taxon>
        <taxon>Cucujiformia</taxon>
        <taxon>Chrysomeloidea</taxon>
        <taxon>Cerambycidae</taxon>
        <taxon>Cerambycinae</taxon>
        <taxon>Callichromatini</taxon>
        <taxon>Aromia</taxon>
    </lineage>
</organism>
<keyword evidence="6" id="KW-1133">Transmembrane helix</keyword>
<evidence type="ECO:0000256" key="12">
    <source>
        <dbReference type="RuleBase" id="RU000679"/>
    </source>
</evidence>
<dbReference type="Pfam" id="PF13843">
    <property type="entry name" value="DDE_Tnp_1_7"/>
    <property type="match status" value="1"/>
</dbReference>
<keyword evidence="7" id="KW-0915">Sodium</keyword>
<evidence type="ECO:0000256" key="6">
    <source>
        <dbReference type="ARBA" id="ARBA00022989"/>
    </source>
</evidence>
<evidence type="ECO:0000256" key="8">
    <source>
        <dbReference type="ARBA" id="ARBA00023065"/>
    </source>
</evidence>
<comment type="caution">
    <text evidence="14">The sequence shown here is derived from an EMBL/GenBank/DDBJ whole genome shotgun (WGS) entry which is preliminary data.</text>
</comment>
<evidence type="ECO:0000313" key="15">
    <source>
        <dbReference type="Proteomes" id="UP001162162"/>
    </source>
</evidence>
<sequence length="238" mass="27089">MLSTVHNADTAKIKNKNGVESEKPKAVVDYNNSKAYIDLSDQLKAYSHCLRRGTKWYRKLALELIFGSALVIEIENDQNVKHLPVNKRACKFPWENDGLLVHEYYSYSSCVVQCHAENHIKLCNCTHHLMPFYRFGMFASRVLNCVRLSCPPAPGWCTTVHSRVLAPWQDQSVAYVCRDKKCTHKRGYCNVDGLRCLTDNFETVNRLHAKGFDKPGLVCDCLPSCVEPEYKVIADTKG</sequence>
<evidence type="ECO:0000256" key="2">
    <source>
        <dbReference type="ARBA" id="ARBA00007193"/>
    </source>
</evidence>
<name>A0AAV8XYX0_9CUCU</name>
<evidence type="ECO:0000313" key="14">
    <source>
        <dbReference type="EMBL" id="KAJ8943010.1"/>
    </source>
</evidence>
<dbReference type="Proteomes" id="UP001162162">
    <property type="component" value="Unassembled WGS sequence"/>
</dbReference>
<evidence type="ECO:0000256" key="1">
    <source>
        <dbReference type="ARBA" id="ARBA00004141"/>
    </source>
</evidence>
<dbReference type="InterPro" id="IPR001873">
    <property type="entry name" value="ENaC"/>
</dbReference>
<proteinExistence type="inferred from homology"/>
<keyword evidence="3 12" id="KW-0813">Transport</keyword>
<keyword evidence="4 12" id="KW-0894">Sodium channel</keyword>
<keyword evidence="5 12" id="KW-0812">Transmembrane</keyword>
<feature type="domain" description="PiggyBac transposable element-derived protein" evidence="13">
    <location>
        <begin position="1"/>
        <end position="65"/>
    </location>
</feature>
<protein>
    <recommendedName>
        <fullName evidence="13">PiggyBac transposable element-derived protein domain-containing protein</fullName>
    </recommendedName>
</protein>
<keyword evidence="11 12" id="KW-0407">Ion channel</keyword>
<keyword evidence="9" id="KW-0472">Membrane</keyword>
<evidence type="ECO:0000256" key="10">
    <source>
        <dbReference type="ARBA" id="ARBA00023201"/>
    </source>
</evidence>
<evidence type="ECO:0000256" key="3">
    <source>
        <dbReference type="ARBA" id="ARBA00022448"/>
    </source>
</evidence>
<evidence type="ECO:0000256" key="4">
    <source>
        <dbReference type="ARBA" id="ARBA00022461"/>
    </source>
</evidence>
<dbReference type="InterPro" id="IPR029526">
    <property type="entry name" value="PGBD"/>
</dbReference>
<reference evidence="14" key="1">
    <citation type="journal article" date="2023" name="Insect Mol. Biol.">
        <title>Genome sequencing provides insights into the evolution of gene families encoding plant cell wall-degrading enzymes in longhorned beetles.</title>
        <authorList>
            <person name="Shin N.R."/>
            <person name="Okamura Y."/>
            <person name="Kirsch R."/>
            <person name="Pauchet Y."/>
        </authorList>
    </citation>
    <scope>NUCLEOTIDE SEQUENCE</scope>
    <source>
        <strain evidence="14">AMC_N1</strain>
    </source>
</reference>
<dbReference type="EMBL" id="JAPWTK010000305">
    <property type="protein sequence ID" value="KAJ8943010.1"/>
    <property type="molecule type" value="Genomic_DNA"/>
</dbReference>